<keyword evidence="1" id="KW-0472">Membrane</keyword>
<name>A0ABT2ERJ9_9BACT</name>
<comment type="caution">
    <text evidence="2">The sequence shown here is derived from an EMBL/GenBank/DDBJ whole genome shotgun (WGS) entry which is preliminary data.</text>
</comment>
<feature type="transmembrane region" description="Helical" evidence="1">
    <location>
        <begin position="33"/>
        <end position="51"/>
    </location>
</feature>
<keyword evidence="1" id="KW-0812">Transmembrane</keyword>
<reference evidence="2 3" key="1">
    <citation type="submission" date="2022-08" db="EMBL/GenBank/DDBJ databases">
        <title>Bacterial and archaeal communities from various locations to study Microbial Dark Matter (Phase II).</title>
        <authorList>
            <person name="Stepanauskas R."/>
        </authorList>
    </citation>
    <scope>NUCLEOTIDE SEQUENCE [LARGE SCALE GENOMIC DNA]</scope>
    <source>
        <strain evidence="2 3">PD1</strain>
    </source>
</reference>
<keyword evidence="3" id="KW-1185">Reference proteome</keyword>
<organism evidence="2 3">
    <name type="scientific">Candidatus Fervidibacter sacchari</name>
    <dbReference type="NCBI Taxonomy" id="1448929"/>
    <lineage>
        <taxon>Bacteria</taxon>
        <taxon>Candidatus Fervidibacterota</taxon>
        <taxon>Candidatus Fervidibacter</taxon>
    </lineage>
</organism>
<protein>
    <submittedName>
        <fullName evidence="2">Amino acid transporter</fullName>
    </submittedName>
</protein>
<keyword evidence="1" id="KW-1133">Transmembrane helix</keyword>
<evidence type="ECO:0000313" key="2">
    <source>
        <dbReference type="EMBL" id="MCS3920552.1"/>
    </source>
</evidence>
<accession>A0ABT2ERJ9</accession>
<sequence length="74" mass="8658">MGQEVERKFWWRKGKGEADKRLGRQNSTEREPFFSVVFTFTLSVFIIFVPSQDDCRCYYALSEFGCKEGEGGQF</sequence>
<dbReference type="Proteomes" id="UP001204798">
    <property type="component" value="Unassembled WGS sequence"/>
</dbReference>
<evidence type="ECO:0000256" key="1">
    <source>
        <dbReference type="SAM" id="Phobius"/>
    </source>
</evidence>
<proteinExistence type="predicted"/>
<gene>
    <name evidence="2" type="ORF">M2350_002981</name>
</gene>
<dbReference type="EMBL" id="JANUCP010000005">
    <property type="protein sequence ID" value="MCS3920552.1"/>
    <property type="molecule type" value="Genomic_DNA"/>
</dbReference>
<evidence type="ECO:0000313" key="3">
    <source>
        <dbReference type="Proteomes" id="UP001204798"/>
    </source>
</evidence>